<reference evidence="1 2" key="1">
    <citation type="journal article" date="2010" name="Proc. Natl. Acad. Sci. U.S.A.">
        <title>Insights into evolution of multicellular fungi from the assembled chromosomes of the mushroom Coprinopsis cinerea (Coprinus cinereus).</title>
        <authorList>
            <person name="Stajich J.E."/>
            <person name="Wilke S.K."/>
            <person name="Ahren D."/>
            <person name="Au C.H."/>
            <person name="Birren B.W."/>
            <person name="Borodovsky M."/>
            <person name="Burns C."/>
            <person name="Canback B."/>
            <person name="Casselton L.A."/>
            <person name="Cheng C.K."/>
            <person name="Deng J."/>
            <person name="Dietrich F.S."/>
            <person name="Fargo D.C."/>
            <person name="Farman M.L."/>
            <person name="Gathman A.C."/>
            <person name="Goldberg J."/>
            <person name="Guigo R."/>
            <person name="Hoegger P.J."/>
            <person name="Hooker J.B."/>
            <person name="Huggins A."/>
            <person name="James T.Y."/>
            <person name="Kamada T."/>
            <person name="Kilaru S."/>
            <person name="Kodira C."/>
            <person name="Kues U."/>
            <person name="Kupfer D."/>
            <person name="Kwan H.S."/>
            <person name="Lomsadze A."/>
            <person name="Li W."/>
            <person name="Lilly W.W."/>
            <person name="Ma L.J."/>
            <person name="Mackey A.J."/>
            <person name="Manning G."/>
            <person name="Martin F."/>
            <person name="Muraguchi H."/>
            <person name="Natvig D.O."/>
            <person name="Palmerini H."/>
            <person name="Ramesh M.A."/>
            <person name="Rehmeyer C.J."/>
            <person name="Roe B.A."/>
            <person name="Shenoy N."/>
            <person name="Stanke M."/>
            <person name="Ter-Hovhannisyan V."/>
            <person name="Tunlid A."/>
            <person name="Velagapudi R."/>
            <person name="Vision T.J."/>
            <person name="Zeng Q."/>
            <person name="Zolan M.E."/>
            <person name="Pukkila P.J."/>
        </authorList>
    </citation>
    <scope>NUCLEOTIDE SEQUENCE [LARGE SCALE GENOMIC DNA]</scope>
    <source>
        <strain evidence="2">Okayama-7 / 130 / ATCC MYA-4618 / FGSC 9003</strain>
    </source>
</reference>
<evidence type="ECO:0000313" key="1">
    <source>
        <dbReference type="EMBL" id="EAU82857.1"/>
    </source>
</evidence>
<gene>
    <name evidence="1" type="ORF">CC1G_05479</name>
</gene>
<dbReference type="VEuPathDB" id="FungiDB:CC1G_05479"/>
<dbReference type="AlphaFoldDB" id="A8P5E9"/>
<protein>
    <recommendedName>
        <fullName evidence="3">F-box domain-containing protein</fullName>
    </recommendedName>
</protein>
<sequence>MPAPALPAEIIWKIASGQKLATLQSLTLISRLFRLVCQQVLFSKLSLNVISVAAADRLKGIMTSPRIVSYIQELVLHRSGPTTQVPWHERLPEFLGMVHSAGRIKALTLGALDSSELGAMEDEYQEAISAAFRRICASATLHTLEVHHDFHKYLHHCGPSLKHLKVVSEKGSPNASPPSPPRRRSDIKLQSFTFVGGGSTPYTSNVFPYMLNPLNKISFKVFKRLEFGECRTVEDFDMANALLDRCRHSLEDLDFRFKSRVSESDAVGFLRLQPLLRLKRFTFRGFFVWPFHQDDPNPYTWLIAQVSVQGQPFKRLRIIILEVKYDYIPIPSMVDRRPFTDWEELGEMLSNRELFPRLRLVKIVMGWADSSKRVGRNGGGDSVMSAQEVVLAKKLEEAMPLLQAQGMLKIEKCS</sequence>
<proteinExistence type="predicted"/>
<accession>A8P5E9</accession>
<name>A8P5E9_COPC7</name>
<dbReference type="InParanoid" id="A8P5E9"/>
<comment type="caution">
    <text evidence="1">The sequence shown here is derived from an EMBL/GenBank/DDBJ whole genome shotgun (WGS) entry which is preliminary data.</text>
</comment>
<keyword evidence="2" id="KW-1185">Reference proteome</keyword>
<dbReference type="RefSeq" id="XP_001838926.1">
    <property type="nucleotide sequence ID" value="XM_001838874.1"/>
</dbReference>
<dbReference type="OrthoDB" id="2886535at2759"/>
<evidence type="ECO:0000313" key="2">
    <source>
        <dbReference type="Proteomes" id="UP000001861"/>
    </source>
</evidence>
<dbReference type="KEGG" id="cci:CC1G_05479"/>
<dbReference type="Proteomes" id="UP000001861">
    <property type="component" value="Unassembled WGS sequence"/>
</dbReference>
<organism evidence="1 2">
    <name type="scientific">Coprinopsis cinerea (strain Okayama-7 / 130 / ATCC MYA-4618 / FGSC 9003)</name>
    <name type="common">Inky cap fungus</name>
    <name type="synonym">Hormographiella aspergillata</name>
    <dbReference type="NCBI Taxonomy" id="240176"/>
    <lineage>
        <taxon>Eukaryota</taxon>
        <taxon>Fungi</taxon>
        <taxon>Dikarya</taxon>
        <taxon>Basidiomycota</taxon>
        <taxon>Agaricomycotina</taxon>
        <taxon>Agaricomycetes</taxon>
        <taxon>Agaricomycetidae</taxon>
        <taxon>Agaricales</taxon>
        <taxon>Agaricineae</taxon>
        <taxon>Psathyrellaceae</taxon>
        <taxon>Coprinopsis</taxon>
    </lineage>
</organism>
<evidence type="ECO:0008006" key="3">
    <source>
        <dbReference type="Google" id="ProtNLM"/>
    </source>
</evidence>
<dbReference type="GeneID" id="6015521"/>
<dbReference type="EMBL" id="AACS02000011">
    <property type="protein sequence ID" value="EAU82857.1"/>
    <property type="molecule type" value="Genomic_DNA"/>
</dbReference>